<dbReference type="InterPro" id="IPR055372">
    <property type="entry name" value="CBM96"/>
</dbReference>
<dbReference type="GO" id="GO:0016829">
    <property type="term" value="F:lyase activity"/>
    <property type="evidence" value="ECO:0007669"/>
    <property type="project" value="UniProtKB-KW"/>
</dbReference>
<dbReference type="GO" id="GO:0005576">
    <property type="term" value="C:extracellular region"/>
    <property type="evidence" value="ECO:0007669"/>
    <property type="project" value="UniProtKB-SubCell"/>
</dbReference>
<keyword evidence="2" id="KW-0964">Secreted</keyword>
<feature type="domain" description="Carbohydrate-binding module family 96" evidence="6">
    <location>
        <begin position="47"/>
        <end position="176"/>
    </location>
</feature>
<sequence>MGIAKVWFLLLGSLLLSILSVQAGFASEREEIIIVDDAFVSNFNGQHGEVMKERNREKLIVGKLREAYMKLAISDLTDIETIKQIQLEMVTTHGGNQLFFQEASNELTSGGQAGSQWDSDTITYDNKPSVLKDTKTYEVTLPNGEAVVTLDITDLIKEAKAANRQEVTIHFYTEKSLDESIAASELFSIRSTRAPYVKIIRTTDEVPQTIEGHKIGNYFTNASLPVKYMKIKTDSGSYFAVRENGAIYTVENEQEAETFALYVAEPIHKITGSLKPTAQIQSTTTGKFLTFQNYFSESDEQKNYYQKKDERFLFNFTAASVNDNERLSIHYYPESNRYTIASDLDTLRDEPSVTHWFLHWQEGSLTASRQQNRPAYFVFEETEFSGALIVDHEIRANQVFVRWLPITSDDLPDDYQLNVSAKVQKTSDYFQAVFPVADLPESIEVTYQQATYTVKGVSEARSFTHPGIQLTTEHLDQMKQRIAEKKEPWYSDYLKLKQGVSNDQSALTFIDTPLEGVGRGAPEGHGNIGKFESASNAAYFLALQWVITEEDDYAQKATEIINGWSQTLKVIDGRDRILGAAISSSKLIEAAEILAHYQGGYSGYTAEDISQTQEMLINTVYPVIEDLGVPMLANGNWDTAAMNAMMAIGLFTDSQPIVERAINLYQSIHINGSIAVYVSDTGQSVESGRDQAHAQLGISYLASVAEAAANQGIDLYSLHDYRLVKAFEWAAKYNLFEEVPFTPLMNVFQNPNRGYWTRLDSERINRGELRPIYEQVAARFHDSPVDTTWTNKAAAAMRAQGYIHNDHLNFSTLTFYNGPIYETAPSVTLRIRTRLEPWYERTLTKVGDEYVYETRNSYLSANDASLLQISKKYVEADLLQLIPLDGGKVALWNQSANCYLSITNEKNAAGDQLIKANQTEITESETFSVMGTGRGFVFLTAPFYEDRIIKIDLSAVAKEQDPELTLVLGQKQTTDANALAEEEKLLFYYDF</sequence>
<dbReference type="Gene3D" id="1.50.10.100">
    <property type="entry name" value="Chondroitin AC/alginate lyase"/>
    <property type="match status" value="1"/>
</dbReference>
<dbReference type="NCBIfam" id="NF033679">
    <property type="entry name" value="DNRLRE_dom"/>
    <property type="match status" value="1"/>
</dbReference>
<dbReference type="Pfam" id="PF05426">
    <property type="entry name" value="Alginate_lyase"/>
    <property type="match status" value="1"/>
</dbReference>
<proteinExistence type="predicted"/>
<evidence type="ECO:0000313" key="7">
    <source>
        <dbReference type="EMBL" id="MDT2964475.1"/>
    </source>
</evidence>
<dbReference type="InterPro" id="IPR008397">
    <property type="entry name" value="Alginate_lyase_dom"/>
</dbReference>
<reference evidence="7" key="1">
    <citation type="submission" date="2023-03" db="EMBL/GenBank/DDBJ databases">
        <authorList>
            <person name="Shen W."/>
            <person name="Cai J."/>
        </authorList>
    </citation>
    <scope>NUCLEOTIDE SEQUENCE</scope>
    <source>
        <strain evidence="7">K72-2</strain>
    </source>
</reference>
<evidence type="ECO:0000256" key="2">
    <source>
        <dbReference type="ARBA" id="ARBA00022525"/>
    </source>
</evidence>
<name>A0AAW8UKP1_ENTCA</name>
<dbReference type="RefSeq" id="WP_311903889.1">
    <property type="nucleotide sequence ID" value="NZ_JARQDV010000003.1"/>
</dbReference>
<comment type="caution">
    <text evidence="7">The sequence shown here is derived from an EMBL/GenBank/DDBJ whole genome shotgun (WGS) entry which is preliminary data.</text>
</comment>
<accession>A0AAW8UKP1</accession>
<evidence type="ECO:0000256" key="4">
    <source>
        <dbReference type="ARBA" id="ARBA00023239"/>
    </source>
</evidence>
<dbReference type="AlphaFoldDB" id="A0AAW8UKP1"/>
<dbReference type="EMBL" id="JARQDV010000003">
    <property type="protein sequence ID" value="MDT2964475.1"/>
    <property type="molecule type" value="Genomic_DNA"/>
</dbReference>
<evidence type="ECO:0000256" key="1">
    <source>
        <dbReference type="ARBA" id="ARBA00004613"/>
    </source>
</evidence>
<keyword evidence="4 7" id="KW-0456">Lyase</keyword>
<comment type="subcellular location">
    <subcellularLocation>
        <location evidence="1">Secreted</location>
    </subcellularLocation>
</comment>
<gene>
    <name evidence="7" type="ORF">P7I32_07615</name>
</gene>
<dbReference type="GO" id="GO:0042597">
    <property type="term" value="C:periplasmic space"/>
    <property type="evidence" value="ECO:0007669"/>
    <property type="project" value="InterPro"/>
</dbReference>
<dbReference type="SUPFAM" id="SSF48230">
    <property type="entry name" value="Chondroitin AC/alginate lyase"/>
    <property type="match status" value="1"/>
</dbReference>
<evidence type="ECO:0000259" key="5">
    <source>
        <dbReference type="Pfam" id="PF05426"/>
    </source>
</evidence>
<dbReference type="CDD" id="cd00257">
    <property type="entry name" value="beta-trefoil_FSCN-like"/>
    <property type="match status" value="1"/>
</dbReference>
<protein>
    <submittedName>
        <fullName evidence="7">Alginate lyase family protein</fullName>
    </submittedName>
</protein>
<evidence type="ECO:0000313" key="8">
    <source>
        <dbReference type="Proteomes" id="UP001268896"/>
    </source>
</evidence>
<organism evidence="7 8">
    <name type="scientific">Enterococcus casseliflavus</name>
    <name type="common">Enterococcus flavescens</name>
    <dbReference type="NCBI Taxonomy" id="37734"/>
    <lineage>
        <taxon>Bacteria</taxon>
        <taxon>Bacillati</taxon>
        <taxon>Bacillota</taxon>
        <taxon>Bacilli</taxon>
        <taxon>Lactobacillales</taxon>
        <taxon>Enterococcaceae</taxon>
        <taxon>Enterococcus</taxon>
    </lineage>
</organism>
<keyword evidence="3" id="KW-0732">Signal</keyword>
<dbReference type="Proteomes" id="UP001268896">
    <property type="component" value="Unassembled WGS sequence"/>
</dbReference>
<feature type="domain" description="Alginate lyase" evidence="5">
    <location>
        <begin position="527"/>
        <end position="735"/>
    </location>
</feature>
<evidence type="ECO:0000259" key="6">
    <source>
        <dbReference type="Pfam" id="PF24517"/>
    </source>
</evidence>
<dbReference type="InterPro" id="IPR008929">
    <property type="entry name" value="Chondroitin_lyas"/>
</dbReference>
<evidence type="ECO:0000256" key="3">
    <source>
        <dbReference type="ARBA" id="ARBA00022729"/>
    </source>
</evidence>
<dbReference type="Pfam" id="PF24517">
    <property type="entry name" value="CBM96"/>
    <property type="match status" value="1"/>
</dbReference>